<dbReference type="CDD" id="cd06261">
    <property type="entry name" value="TM_PBP2"/>
    <property type="match status" value="1"/>
</dbReference>
<accession>A0A498CQ01</accession>
<dbReference type="InterPro" id="IPR000515">
    <property type="entry name" value="MetI-like"/>
</dbReference>
<comment type="caution">
    <text evidence="9">The sequence shown here is derived from an EMBL/GenBank/DDBJ whole genome shotgun (WGS) entry which is preliminary data.</text>
</comment>
<reference evidence="9 10" key="1">
    <citation type="submission" date="2018-10" db="EMBL/GenBank/DDBJ databases">
        <title>Anaerotruncus faecis sp. nov., isolated from human feces.</title>
        <authorList>
            <person name="Wang Y.-J."/>
        </authorList>
    </citation>
    <scope>NUCLEOTIDE SEQUENCE [LARGE SCALE GENOMIC DNA]</scope>
    <source>
        <strain evidence="9 10">22A2-44</strain>
    </source>
</reference>
<keyword evidence="4 7" id="KW-0812">Transmembrane</keyword>
<dbReference type="PROSITE" id="PS50928">
    <property type="entry name" value="ABC_TM1"/>
    <property type="match status" value="1"/>
</dbReference>
<dbReference type="Proteomes" id="UP000276301">
    <property type="component" value="Unassembled WGS sequence"/>
</dbReference>
<evidence type="ECO:0000313" key="9">
    <source>
        <dbReference type="EMBL" id="RLL10816.1"/>
    </source>
</evidence>
<keyword evidence="2 7" id="KW-0813">Transport</keyword>
<dbReference type="AlphaFoldDB" id="A0A498CQ01"/>
<sequence length="323" mass="35592">MYRYVLKRLLLMIPVLLGVTLIVFSLMYIAPGDPVQMLLGDNATQEDIDALNAKLGRDDPFVVQYVRYAGGILTRFDFGESYFTGRPVMTEILERFPNTALLAVLGCALSIVIGVTCGVIAATRQYSIFDNLATATSLIGVSMPSFWFGLLLIIFFSIQLGWLPASGSYGPLYFVMPAITLGVNGAANIMRTTRSSMLETIRQDYIRTARGKGQVERKVIINHALKNALIPVITVIGIQFGNLLGVTTVLCETVFAIPGIGKYLIDSIKTRDTPVVMGCVLFMAILFSFVNLGVDILYSYIDPRIKSQYQKMKKRKEVAAVEA</sequence>
<dbReference type="GO" id="GO:0005886">
    <property type="term" value="C:plasma membrane"/>
    <property type="evidence" value="ECO:0007669"/>
    <property type="project" value="UniProtKB-SubCell"/>
</dbReference>
<dbReference type="PANTHER" id="PTHR43163:SF6">
    <property type="entry name" value="DIPEPTIDE TRANSPORT SYSTEM PERMEASE PROTEIN DPPB-RELATED"/>
    <property type="match status" value="1"/>
</dbReference>
<evidence type="ECO:0000256" key="3">
    <source>
        <dbReference type="ARBA" id="ARBA00022475"/>
    </source>
</evidence>
<dbReference type="Pfam" id="PF19300">
    <property type="entry name" value="BPD_transp_1_N"/>
    <property type="match status" value="1"/>
</dbReference>
<keyword evidence="3" id="KW-1003">Cell membrane</keyword>
<proteinExistence type="inferred from homology"/>
<organism evidence="9 10">
    <name type="scientific">Anaerotruncus massiliensis</name>
    <name type="common">ex Liu et al. 2021</name>
    <dbReference type="NCBI Taxonomy" id="2321404"/>
    <lineage>
        <taxon>Bacteria</taxon>
        <taxon>Bacillati</taxon>
        <taxon>Bacillota</taxon>
        <taxon>Clostridia</taxon>
        <taxon>Eubacteriales</taxon>
        <taxon>Oscillospiraceae</taxon>
        <taxon>Anaerotruncus</taxon>
    </lineage>
</organism>
<evidence type="ECO:0000256" key="7">
    <source>
        <dbReference type="RuleBase" id="RU363032"/>
    </source>
</evidence>
<dbReference type="InterPro" id="IPR035906">
    <property type="entry name" value="MetI-like_sf"/>
</dbReference>
<feature type="transmembrane region" description="Helical" evidence="7">
    <location>
        <begin position="275"/>
        <end position="301"/>
    </location>
</feature>
<feature type="transmembrane region" description="Helical" evidence="7">
    <location>
        <begin position="100"/>
        <end position="123"/>
    </location>
</feature>
<evidence type="ECO:0000259" key="8">
    <source>
        <dbReference type="PROSITE" id="PS50928"/>
    </source>
</evidence>
<dbReference type="PANTHER" id="PTHR43163">
    <property type="entry name" value="DIPEPTIDE TRANSPORT SYSTEM PERMEASE PROTEIN DPPB-RELATED"/>
    <property type="match status" value="1"/>
</dbReference>
<name>A0A498CQ01_9FIRM</name>
<keyword evidence="10" id="KW-1185">Reference proteome</keyword>
<dbReference type="GO" id="GO:0055085">
    <property type="term" value="P:transmembrane transport"/>
    <property type="evidence" value="ECO:0007669"/>
    <property type="project" value="InterPro"/>
</dbReference>
<dbReference type="InterPro" id="IPR045621">
    <property type="entry name" value="BPD_transp_1_N"/>
</dbReference>
<evidence type="ECO:0000256" key="6">
    <source>
        <dbReference type="ARBA" id="ARBA00023136"/>
    </source>
</evidence>
<dbReference type="Gene3D" id="1.10.3720.10">
    <property type="entry name" value="MetI-like"/>
    <property type="match status" value="1"/>
</dbReference>
<feature type="domain" description="ABC transmembrane type-1" evidence="8">
    <location>
        <begin position="96"/>
        <end position="298"/>
    </location>
</feature>
<evidence type="ECO:0000256" key="4">
    <source>
        <dbReference type="ARBA" id="ARBA00022692"/>
    </source>
</evidence>
<evidence type="ECO:0000256" key="5">
    <source>
        <dbReference type="ARBA" id="ARBA00022989"/>
    </source>
</evidence>
<evidence type="ECO:0000256" key="1">
    <source>
        <dbReference type="ARBA" id="ARBA00004651"/>
    </source>
</evidence>
<keyword evidence="5 7" id="KW-1133">Transmembrane helix</keyword>
<feature type="transmembrane region" description="Helical" evidence="7">
    <location>
        <begin position="170"/>
        <end position="190"/>
    </location>
</feature>
<comment type="similarity">
    <text evidence="7">Belongs to the binding-protein-dependent transport system permease family.</text>
</comment>
<feature type="transmembrane region" description="Helical" evidence="7">
    <location>
        <begin position="135"/>
        <end position="158"/>
    </location>
</feature>
<evidence type="ECO:0000313" key="10">
    <source>
        <dbReference type="Proteomes" id="UP000276301"/>
    </source>
</evidence>
<gene>
    <name evidence="9" type="ORF">D4A47_07950</name>
</gene>
<protein>
    <submittedName>
        <fullName evidence="9">ABC transporter permease</fullName>
    </submittedName>
</protein>
<dbReference type="SUPFAM" id="SSF161098">
    <property type="entry name" value="MetI-like"/>
    <property type="match status" value="1"/>
</dbReference>
<feature type="transmembrane region" description="Helical" evidence="7">
    <location>
        <begin position="228"/>
        <end position="255"/>
    </location>
</feature>
<evidence type="ECO:0000256" key="2">
    <source>
        <dbReference type="ARBA" id="ARBA00022448"/>
    </source>
</evidence>
<dbReference type="RefSeq" id="WP_121586886.1">
    <property type="nucleotide sequence ID" value="NZ_RCHT01000012.1"/>
</dbReference>
<dbReference type="Pfam" id="PF00528">
    <property type="entry name" value="BPD_transp_1"/>
    <property type="match status" value="1"/>
</dbReference>
<dbReference type="EMBL" id="RCHT01000012">
    <property type="protein sequence ID" value="RLL10816.1"/>
    <property type="molecule type" value="Genomic_DNA"/>
</dbReference>
<feature type="transmembrane region" description="Helical" evidence="7">
    <location>
        <begin position="9"/>
        <end position="30"/>
    </location>
</feature>
<keyword evidence="6 7" id="KW-0472">Membrane</keyword>
<comment type="subcellular location">
    <subcellularLocation>
        <location evidence="1 7">Cell membrane</location>
        <topology evidence="1 7">Multi-pass membrane protein</topology>
    </subcellularLocation>
</comment>